<keyword evidence="1" id="KW-0812">Transmembrane</keyword>
<reference evidence="3" key="1">
    <citation type="journal article" date="2019" name="Int. J. Syst. Evol. Microbiol.">
        <title>The Global Catalogue of Microorganisms (GCM) 10K type strain sequencing project: providing services to taxonomists for standard genome sequencing and annotation.</title>
        <authorList>
            <consortium name="The Broad Institute Genomics Platform"/>
            <consortium name="The Broad Institute Genome Sequencing Center for Infectious Disease"/>
            <person name="Wu L."/>
            <person name="Ma J."/>
        </authorList>
    </citation>
    <scope>NUCLEOTIDE SEQUENCE [LARGE SCALE GENOMIC DNA]</scope>
    <source>
        <strain evidence="3">KCTC 52640</strain>
    </source>
</reference>
<proteinExistence type="predicted"/>
<dbReference type="Pfam" id="PF10067">
    <property type="entry name" value="DUF2306"/>
    <property type="match status" value="1"/>
</dbReference>
<dbReference type="EMBL" id="JBHRSS010000010">
    <property type="protein sequence ID" value="MFC3106078.1"/>
    <property type="molecule type" value="Genomic_DNA"/>
</dbReference>
<evidence type="ECO:0000313" key="2">
    <source>
        <dbReference type="EMBL" id="MFC3106078.1"/>
    </source>
</evidence>
<name>A0ABV7EW25_9GAMM</name>
<comment type="caution">
    <text evidence="2">The sequence shown here is derived from an EMBL/GenBank/DDBJ whole genome shotgun (WGS) entry which is preliminary data.</text>
</comment>
<dbReference type="Proteomes" id="UP001595462">
    <property type="component" value="Unassembled WGS sequence"/>
</dbReference>
<gene>
    <name evidence="2" type="ORF">ACFOSU_19580</name>
</gene>
<sequence length="131" mass="14459">MLQPLLAASWVIQLHLLAAVLALGLGLAQFSLERGSPLHRRSGWLWVGLMTITAGSSLFIHEIRMIGIWSPIHLLSLFTLAMLVLAVRAARRHDVRVHRRTMISLFVFALIGAGAFAFMPGRLLHQVAFGS</sequence>
<dbReference type="InterPro" id="IPR018750">
    <property type="entry name" value="DUF2306_membrane"/>
</dbReference>
<feature type="transmembrane region" description="Helical" evidence="1">
    <location>
        <begin position="66"/>
        <end position="90"/>
    </location>
</feature>
<keyword evidence="3" id="KW-1185">Reference proteome</keyword>
<keyword evidence="1" id="KW-0472">Membrane</keyword>
<feature type="transmembrane region" description="Helical" evidence="1">
    <location>
        <begin position="44"/>
        <end position="60"/>
    </location>
</feature>
<feature type="transmembrane region" description="Helical" evidence="1">
    <location>
        <begin position="102"/>
        <end position="121"/>
    </location>
</feature>
<accession>A0ABV7EW25</accession>
<evidence type="ECO:0000256" key="1">
    <source>
        <dbReference type="SAM" id="Phobius"/>
    </source>
</evidence>
<protein>
    <submittedName>
        <fullName evidence="2">DUF2306 domain-containing protein</fullName>
    </submittedName>
</protein>
<evidence type="ECO:0000313" key="3">
    <source>
        <dbReference type="Proteomes" id="UP001595462"/>
    </source>
</evidence>
<keyword evidence="1" id="KW-1133">Transmembrane helix</keyword>
<organism evidence="2 3">
    <name type="scientific">Salinisphaera aquimarina</name>
    <dbReference type="NCBI Taxonomy" id="2094031"/>
    <lineage>
        <taxon>Bacteria</taxon>
        <taxon>Pseudomonadati</taxon>
        <taxon>Pseudomonadota</taxon>
        <taxon>Gammaproteobacteria</taxon>
        <taxon>Salinisphaerales</taxon>
        <taxon>Salinisphaeraceae</taxon>
        <taxon>Salinisphaera</taxon>
    </lineage>
</organism>
<dbReference type="RefSeq" id="WP_380691659.1">
    <property type="nucleotide sequence ID" value="NZ_JBHRSS010000010.1"/>
</dbReference>
<feature type="transmembrane region" description="Helical" evidence="1">
    <location>
        <begin position="12"/>
        <end position="32"/>
    </location>
</feature>